<accession>A0A2U8QVB4</accession>
<feature type="chain" id="PRO_5015917344" evidence="1">
    <location>
        <begin position="24"/>
        <end position="137"/>
    </location>
</feature>
<dbReference type="InterPro" id="IPR058060">
    <property type="entry name" value="HYC_CC_PP"/>
</dbReference>
<dbReference type="OrthoDB" id="795045at2"/>
<dbReference type="NCBIfam" id="NF047658">
    <property type="entry name" value="HYC_CC_PP"/>
    <property type="match status" value="1"/>
</dbReference>
<dbReference type="RefSeq" id="WP_109569503.1">
    <property type="nucleotide sequence ID" value="NZ_CP029463.1"/>
</dbReference>
<evidence type="ECO:0000313" key="3">
    <source>
        <dbReference type="Proteomes" id="UP000245429"/>
    </source>
</evidence>
<dbReference type="Proteomes" id="UP000245429">
    <property type="component" value="Chromosome"/>
</dbReference>
<proteinExistence type="predicted"/>
<protein>
    <submittedName>
        <fullName evidence="2">Uncharacterized protein</fullName>
    </submittedName>
</protein>
<dbReference type="AlphaFoldDB" id="A0A2U8QVB4"/>
<organism evidence="2 3">
    <name type="scientific">Flavobacterium sediminis</name>
    <dbReference type="NCBI Taxonomy" id="2201181"/>
    <lineage>
        <taxon>Bacteria</taxon>
        <taxon>Pseudomonadati</taxon>
        <taxon>Bacteroidota</taxon>
        <taxon>Flavobacteriia</taxon>
        <taxon>Flavobacteriales</taxon>
        <taxon>Flavobacteriaceae</taxon>
        <taxon>Flavobacterium</taxon>
    </lineage>
</organism>
<feature type="signal peptide" evidence="1">
    <location>
        <begin position="1"/>
        <end position="23"/>
    </location>
</feature>
<dbReference type="KEGG" id="fse:DI487_09940"/>
<dbReference type="InterPro" id="IPR058512">
    <property type="entry name" value="DUF8199"/>
</dbReference>
<reference evidence="2 3" key="1">
    <citation type="submission" date="2018-05" db="EMBL/GenBank/DDBJ databases">
        <title>Flavobacterium sp. MEBiC07310.</title>
        <authorList>
            <person name="Baek K."/>
        </authorList>
    </citation>
    <scope>NUCLEOTIDE SEQUENCE [LARGE SCALE GENOMIC DNA]</scope>
    <source>
        <strain evidence="2 3">MEBiC07310</strain>
    </source>
</reference>
<keyword evidence="3" id="KW-1185">Reference proteome</keyword>
<evidence type="ECO:0000313" key="2">
    <source>
        <dbReference type="EMBL" id="AWM14137.1"/>
    </source>
</evidence>
<keyword evidence="1" id="KW-0732">Signal</keyword>
<name>A0A2U8QVB4_9FLAO</name>
<dbReference type="Pfam" id="PF26622">
    <property type="entry name" value="DUF8199"/>
    <property type="match status" value="1"/>
</dbReference>
<evidence type="ECO:0000256" key="1">
    <source>
        <dbReference type="SAM" id="SignalP"/>
    </source>
</evidence>
<sequence length="137" mass="15568">MRLKKVISAVLLFLILFSNLGLAVNVHYCHNKMASVSLGYQVEEACVIEEKDCCAAQKDHEDCCSDSVVKAENETATVLARSHQSELSFFVLSTVCIPDFFSVAETIVQQKWFCFYCDSMHHRFISCIVNTFFMSEF</sequence>
<dbReference type="EMBL" id="CP029463">
    <property type="protein sequence ID" value="AWM14137.1"/>
    <property type="molecule type" value="Genomic_DNA"/>
</dbReference>
<gene>
    <name evidence="2" type="ORF">DI487_09940</name>
</gene>